<sequence length="63" mass="6944">MFTFDALQLSKKTVELIFEGGNDCVIAVKANQTNLYKQIQTLTQETTPSTRKLLVINKGVANG</sequence>
<comment type="caution">
    <text evidence="1">The sequence shown here is derived from an EMBL/GenBank/DDBJ whole genome shotgun (WGS) entry which is preliminary data.</text>
</comment>
<evidence type="ECO:0000313" key="2">
    <source>
        <dbReference type="Proteomes" id="UP001050975"/>
    </source>
</evidence>
<evidence type="ECO:0000313" key="1">
    <source>
        <dbReference type="EMBL" id="GET43918.1"/>
    </source>
</evidence>
<keyword evidence="2" id="KW-1185">Reference proteome</keyword>
<organism evidence="1 2">
    <name type="scientific">Microseira wollei NIES-4236</name>
    <dbReference type="NCBI Taxonomy" id="2530354"/>
    <lineage>
        <taxon>Bacteria</taxon>
        <taxon>Bacillati</taxon>
        <taxon>Cyanobacteriota</taxon>
        <taxon>Cyanophyceae</taxon>
        <taxon>Oscillatoriophycideae</taxon>
        <taxon>Aerosakkonematales</taxon>
        <taxon>Aerosakkonemataceae</taxon>
        <taxon>Microseira</taxon>
    </lineage>
</organism>
<name>A0AAV3XQF2_9CYAN</name>
<reference evidence="1" key="1">
    <citation type="submission" date="2019-10" db="EMBL/GenBank/DDBJ databases">
        <title>Draft genome sequece of Microseira wollei NIES-4236.</title>
        <authorList>
            <person name="Yamaguchi H."/>
            <person name="Suzuki S."/>
            <person name="Kawachi M."/>
        </authorList>
    </citation>
    <scope>NUCLEOTIDE SEQUENCE</scope>
    <source>
        <strain evidence="1">NIES-4236</strain>
    </source>
</reference>
<dbReference type="AlphaFoldDB" id="A0AAV3XQF2"/>
<protein>
    <submittedName>
        <fullName evidence="1">Transposase</fullName>
    </submittedName>
</protein>
<dbReference type="EMBL" id="BLAY01000269">
    <property type="protein sequence ID" value="GET43918.1"/>
    <property type="molecule type" value="Genomic_DNA"/>
</dbReference>
<accession>A0AAV3XQF2</accession>
<dbReference type="Proteomes" id="UP001050975">
    <property type="component" value="Unassembled WGS sequence"/>
</dbReference>
<proteinExistence type="predicted"/>
<gene>
    <name evidence="1" type="ORF">MiSe_87440</name>
</gene>